<feature type="region of interest" description="Disordered" evidence="1">
    <location>
        <begin position="119"/>
        <end position="167"/>
    </location>
</feature>
<proteinExistence type="predicted"/>
<evidence type="ECO:0000313" key="3">
    <source>
        <dbReference type="Proteomes" id="UP001432180"/>
    </source>
</evidence>
<evidence type="ECO:0000256" key="1">
    <source>
        <dbReference type="SAM" id="MobiDB-lite"/>
    </source>
</evidence>
<gene>
    <name evidence="2" type="ORF">Thiowin_03614</name>
</gene>
<reference evidence="2 3" key="1">
    <citation type="journal article" date="2023" name="Microorganisms">
        <title>Thiorhodovibrio frisius and Trv. litoralis spp. nov., Two Novel Members from a Clade of Fastidious Purple Sulfur Bacteria That Exhibit Unique Red-Shifted Light-Harvesting Capabilities.</title>
        <authorList>
            <person name="Methner A."/>
            <person name="Kuzyk S.B."/>
            <person name="Petersen J."/>
            <person name="Bauer S."/>
            <person name="Brinkmann H."/>
            <person name="Sichau K."/>
            <person name="Wanner G."/>
            <person name="Wolf J."/>
            <person name="Neumann-Schaal M."/>
            <person name="Henke P."/>
            <person name="Tank M."/>
            <person name="Sproer C."/>
            <person name="Bunk B."/>
            <person name="Overmann J."/>
        </authorList>
    </citation>
    <scope>NUCLEOTIDE SEQUENCE [LARGE SCALE GENOMIC DNA]</scope>
    <source>
        <strain evidence="2 3">DSM 6702</strain>
    </source>
</reference>
<evidence type="ECO:0008006" key="4">
    <source>
        <dbReference type="Google" id="ProtNLM"/>
    </source>
</evidence>
<organism evidence="2 3">
    <name type="scientific">Thiorhodovibrio winogradskyi</name>
    <dbReference type="NCBI Taxonomy" id="77007"/>
    <lineage>
        <taxon>Bacteria</taxon>
        <taxon>Pseudomonadati</taxon>
        <taxon>Pseudomonadota</taxon>
        <taxon>Gammaproteobacteria</taxon>
        <taxon>Chromatiales</taxon>
        <taxon>Chromatiaceae</taxon>
        <taxon>Thiorhodovibrio</taxon>
    </lineage>
</organism>
<protein>
    <recommendedName>
        <fullName evidence="4">Ribosomal subunit interface protein</fullName>
    </recommendedName>
</protein>
<name>A0ABZ0SEK8_9GAMM</name>
<dbReference type="EMBL" id="CP121472">
    <property type="protein sequence ID" value="WPL18541.1"/>
    <property type="molecule type" value="Genomic_DNA"/>
</dbReference>
<sequence>MHVEIQGDMLALDGQLCRHIRSQAEAFLARFPSYRIELIAHIGEEFDALKGHRVRCELRTSVADRQQIIVRQARKSADDAIAAAFVEIKKKFRQMSRRLNNYSNGAKCDPACITSIPAPKSPVSGRAIPSGLLMTKGKSQMSTSSRRHPAQLPPRLLEQSDNRQQSG</sequence>
<accession>A0ABZ0SEK8</accession>
<dbReference type="Proteomes" id="UP001432180">
    <property type="component" value="Chromosome"/>
</dbReference>
<evidence type="ECO:0000313" key="2">
    <source>
        <dbReference type="EMBL" id="WPL18541.1"/>
    </source>
</evidence>
<keyword evidence="3" id="KW-1185">Reference proteome</keyword>
<dbReference type="RefSeq" id="WP_328984296.1">
    <property type="nucleotide sequence ID" value="NZ_CP121472.1"/>
</dbReference>